<protein>
    <submittedName>
        <fullName evidence="5">Nonribosomal peptide synthetase 12</fullName>
    </submittedName>
</protein>
<reference evidence="5 7" key="1">
    <citation type="submission" date="2015-10" db="EMBL/GenBank/DDBJ databases">
        <title>The cercosporin biosynthetic gene cluster was horizontally transferred to several fungal lineages and shown to be expanded in Cercospora beticola based on microsynteny with recipient genomes.</title>
        <authorList>
            <person name="De Jonge R."/>
            <person name="Ebert M.K."/>
            <person name="Suttle J.C."/>
            <person name="Jurick Ii W.M."/>
            <person name="Secor G.A."/>
            <person name="Thomma B.P."/>
            <person name="Van De Peer Y."/>
            <person name="Bolton M.D."/>
        </authorList>
    </citation>
    <scope>NUCLEOTIDE SEQUENCE [LARGE SCALE GENOMIC DNA]</scope>
    <source>
        <strain evidence="5 7">09-40</strain>
    </source>
</reference>
<dbReference type="Pfam" id="PF00550">
    <property type="entry name" value="PP-binding"/>
    <property type="match status" value="1"/>
</dbReference>
<dbReference type="InterPro" id="IPR000873">
    <property type="entry name" value="AMP-dep_synth/lig_dom"/>
</dbReference>
<dbReference type="InterPro" id="IPR010071">
    <property type="entry name" value="AA_adenyl_dom"/>
</dbReference>
<evidence type="ECO:0000313" key="5">
    <source>
        <dbReference type="EMBL" id="PIA90820.1"/>
    </source>
</evidence>
<dbReference type="PROSITE" id="PS00012">
    <property type="entry name" value="PHOSPHOPANTETHEINE"/>
    <property type="match status" value="1"/>
</dbReference>
<dbReference type="CDD" id="cd05918">
    <property type="entry name" value="A_NRPS_SidN3_like"/>
    <property type="match status" value="2"/>
</dbReference>
<dbReference type="Gene3D" id="1.10.1200.10">
    <property type="entry name" value="ACP-like"/>
    <property type="match status" value="2"/>
</dbReference>
<dbReference type="EMBL" id="CP134192">
    <property type="protein sequence ID" value="WPB08267.1"/>
    <property type="molecule type" value="Genomic_DNA"/>
</dbReference>
<evidence type="ECO:0000313" key="8">
    <source>
        <dbReference type="Proteomes" id="UP001302367"/>
    </source>
</evidence>
<dbReference type="InterPro" id="IPR001242">
    <property type="entry name" value="Condensation_dom"/>
</dbReference>
<dbReference type="Pfam" id="PF00668">
    <property type="entry name" value="Condensation"/>
    <property type="match status" value="2"/>
</dbReference>
<dbReference type="Gene3D" id="3.40.50.12780">
    <property type="entry name" value="N-terminal domain of ligase-like"/>
    <property type="match status" value="2"/>
</dbReference>
<name>A0A2G5HE47_CERBT</name>
<dbReference type="Pfam" id="PF00501">
    <property type="entry name" value="AMP-binding"/>
    <property type="match status" value="2"/>
</dbReference>
<dbReference type="GO" id="GO:0031177">
    <property type="term" value="F:phosphopantetheine binding"/>
    <property type="evidence" value="ECO:0007669"/>
    <property type="project" value="TreeGrafter"/>
</dbReference>
<dbReference type="PROSITE" id="PS50075">
    <property type="entry name" value="CARRIER"/>
    <property type="match status" value="2"/>
</dbReference>
<evidence type="ECO:0000313" key="6">
    <source>
        <dbReference type="EMBL" id="WPB08267.1"/>
    </source>
</evidence>
<proteinExistence type="predicted"/>
<dbReference type="InterPro" id="IPR042099">
    <property type="entry name" value="ANL_N_sf"/>
</dbReference>
<dbReference type="InterPro" id="IPR020845">
    <property type="entry name" value="AMP-binding_CS"/>
</dbReference>
<feature type="domain" description="Carrier" evidence="4">
    <location>
        <begin position="577"/>
        <end position="653"/>
    </location>
</feature>
<accession>A0A2G5HE47</accession>
<reference evidence="6 8" key="2">
    <citation type="submission" date="2023-09" db="EMBL/GenBank/DDBJ databases">
        <title>Complete-Gapless Cercospora beticola genome.</title>
        <authorList>
            <person name="Wyatt N.A."/>
            <person name="Spanner R.E."/>
            <person name="Bolton M.D."/>
        </authorList>
    </citation>
    <scope>NUCLEOTIDE SEQUENCE [LARGE SCALE GENOMIC DNA]</scope>
    <source>
        <strain evidence="6">Cb09-40</strain>
    </source>
</reference>
<dbReference type="SUPFAM" id="SSF56801">
    <property type="entry name" value="Acetyl-CoA synthetase-like"/>
    <property type="match status" value="2"/>
</dbReference>
<evidence type="ECO:0000313" key="7">
    <source>
        <dbReference type="Proteomes" id="UP000230605"/>
    </source>
</evidence>
<dbReference type="Gene3D" id="3.30.559.10">
    <property type="entry name" value="Chloramphenicol acetyltransferase-like domain"/>
    <property type="match status" value="2"/>
</dbReference>
<dbReference type="NCBIfam" id="TIGR01733">
    <property type="entry name" value="AA-adenyl-dom"/>
    <property type="match status" value="1"/>
</dbReference>
<dbReference type="SUPFAM" id="SSF52777">
    <property type="entry name" value="CoA-dependent acyltransferases"/>
    <property type="match status" value="4"/>
</dbReference>
<dbReference type="CDD" id="cd19545">
    <property type="entry name" value="FUM14_C_NRPS-like"/>
    <property type="match status" value="2"/>
</dbReference>
<dbReference type="InterPro" id="IPR036736">
    <property type="entry name" value="ACP-like_sf"/>
</dbReference>
<dbReference type="Proteomes" id="UP001302367">
    <property type="component" value="Chromosome 9"/>
</dbReference>
<gene>
    <name evidence="5" type="ORF">CB0940_11415</name>
    <name evidence="6" type="ORF">RHO25_012933</name>
</gene>
<dbReference type="Proteomes" id="UP000230605">
    <property type="component" value="Chromosome 9"/>
</dbReference>
<keyword evidence="1" id="KW-0596">Phosphopantetheine</keyword>
<dbReference type="InterPro" id="IPR045851">
    <property type="entry name" value="AMP-bd_C_sf"/>
</dbReference>
<evidence type="ECO:0000256" key="3">
    <source>
        <dbReference type="ARBA" id="ARBA00022598"/>
    </source>
</evidence>
<dbReference type="GO" id="GO:0005737">
    <property type="term" value="C:cytoplasm"/>
    <property type="evidence" value="ECO:0007669"/>
    <property type="project" value="TreeGrafter"/>
</dbReference>
<dbReference type="FunFam" id="3.30.300.30:FF:000015">
    <property type="entry name" value="Nonribosomal peptide synthase SidD"/>
    <property type="match status" value="2"/>
</dbReference>
<dbReference type="InterPro" id="IPR006162">
    <property type="entry name" value="Ppantetheine_attach_site"/>
</dbReference>
<dbReference type="EMBL" id="LKMD01000107">
    <property type="protein sequence ID" value="PIA90820.1"/>
    <property type="molecule type" value="Genomic_DNA"/>
</dbReference>
<dbReference type="PANTHER" id="PTHR45527">
    <property type="entry name" value="NONRIBOSOMAL PEPTIDE SYNTHETASE"/>
    <property type="match status" value="1"/>
</dbReference>
<dbReference type="PROSITE" id="PS00455">
    <property type="entry name" value="AMP_BINDING"/>
    <property type="match status" value="2"/>
</dbReference>
<dbReference type="InterPro" id="IPR009081">
    <property type="entry name" value="PP-bd_ACP"/>
</dbReference>
<dbReference type="OrthoDB" id="416786at2759"/>
<feature type="domain" description="Carrier" evidence="4">
    <location>
        <begin position="1661"/>
        <end position="1738"/>
    </location>
</feature>
<organism evidence="5 7">
    <name type="scientific">Cercospora beticola</name>
    <name type="common">Sugarbeet leaf spot fungus</name>
    <dbReference type="NCBI Taxonomy" id="122368"/>
    <lineage>
        <taxon>Eukaryota</taxon>
        <taxon>Fungi</taxon>
        <taxon>Dikarya</taxon>
        <taxon>Ascomycota</taxon>
        <taxon>Pezizomycotina</taxon>
        <taxon>Dothideomycetes</taxon>
        <taxon>Dothideomycetidae</taxon>
        <taxon>Mycosphaerellales</taxon>
        <taxon>Mycosphaerellaceae</taxon>
        <taxon>Cercospora</taxon>
    </lineage>
</organism>
<dbReference type="GO" id="GO:0044550">
    <property type="term" value="P:secondary metabolite biosynthetic process"/>
    <property type="evidence" value="ECO:0007669"/>
    <property type="project" value="TreeGrafter"/>
</dbReference>
<dbReference type="Gene3D" id="3.30.559.30">
    <property type="entry name" value="Nonribosomal peptide synthetase, condensation domain"/>
    <property type="match status" value="2"/>
</dbReference>
<dbReference type="PANTHER" id="PTHR45527:SF16">
    <property type="entry name" value="NONRIBOSOMAL PEPTIDE SYNTHASE ATNA-RELATED"/>
    <property type="match status" value="1"/>
</dbReference>
<keyword evidence="2" id="KW-0597">Phosphoprotein</keyword>
<keyword evidence="8" id="KW-1185">Reference proteome</keyword>
<keyword evidence="3" id="KW-0436">Ligase</keyword>
<evidence type="ECO:0000259" key="4">
    <source>
        <dbReference type="PROSITE" id="PS50075"/>
    </source>
</evidence>
<dbReference type="Gene3D" id="3.30.300.30">
    <property type="match status" value="2"/>
</dbReference>
<evidence type="ECO:0000256" key="2">
    <source>
        <dbReference type="ARBA" id="ARBA00022553"/>
    </source>
</evidence>
<dbReference type="GO" id="GO:0016874">
    <property type="term" value="F:ligase activity"/>
    <property type="evidence" value="ECO:0007669"/>
    <property type="project" value="UniProtKB-KW"/>
</dbReference>
<dbReference type="InterPro" id="IPR023213">
    <property type="entry name" value="CAT-like_dom_sf"/>
</dbReference>
<sequence length="2170" mass="240799">MGAIIEHPGSTAEQLDLISSKDTEKIKSWTGSLPPKTDSCVHHLITRRRKDQPDYPAISAWDGNVTYAELDDMSSRLAKHLSRMGAQPKQRIPLIFEKSKWAIIAMLGVMKTGAAFFFLDPSYPKTRLRTIVKSTQAQIIVSSAAQRQIAASLVKQVVCVDDSQDFWSTHNTSDWSYEESHPTDPLYIVFTSGSTGTPKGVLVEHFAFATRANVAGPLLRLNERPRVLQFSSFVFSAAHTDILTALIWGACLCVPSEMERKNNLSSFMSSYDISWAALTPTSLKVLTPSDVPSLKFLALQGEAVHPSCLKKWASHAQIVSLYGLSEGMGATILQPQLTSHMNPLNIGHPVAGRVWLTHINDRNKLVPVGVVGEIVLEGPALARGYIAASGNDNARFLTSTAWFRACGKLDQTRLYKTGDLGRYDAVDGTIVYAGRKDITQIKVHGQMVDLQEVEIRLKEILRDMQSEPAQALVTAVLLAGEATPRILACIEIPKVACCDKTDLTCPPQLIPLSWRHLKERLATLLPAFMVPFTFIPITHIPQTLTGKRDNKGIQERLMKLSLVDLQAYNLVDGKNGAPIGRSEIELRSLWERALDQKDIAIGRQSNFFELGGDSVAAMVLAGLARGHGIRLLVENILQSPVLCDQAKLISSSEALVERSHGARNSIPAFSLVTDETHKAILDIMQQQHGLAADQIEDCYPCTAIGEAMAVETLKSAQAFVSQTIFRLREDTCEEKYFAAWEKVMKCNPGLRARIFQTSQGMFQAIMQSHHLSWSRSDELDKYLVEDKSVEMNISSPLVRFAFIKNGSEAPYCVLTMHHAVFDLWSLRLVVKQVADVYSGFDIPTTPFSPFVQYITNRRQESRAFWTSRLKGYEATTFPRIPPGIGRPSPRHLTETIDIADRNGHFRHVTLSNLARAAWAITISHSLGTEEICFGAVVNGRGADLAGVDRMTGPTLATVPVRMLLPRSAVIRDIVENFQKDAVEAIPYEQLGLAEITQLGDGARAACSFQSLLVVQGKTEIEPSHLMQSIGDMRLEQLKAFGTYAMTLVCQTHEDGRSLGAQILFDDRIVSTSSAQGYLEHFAHAFASITSHPDTTIASVPSITTQDLAKIQCWNSSIPKAEHRRIHDFVLKHCNSIPAADAVYAWDGSYTYHDLWMRSCELAHVLIDKGVTASDIVPICMTRSKLVPVAMLAAGIAGASFTLLDISHPVARIHTLLKLIDAKLVVSESSCSKMDALQEIIPVVDCGLDVSTIRAMSPESQDATERLYVAWTSGSSGTPKGAMVSHGSFIAAASSYLEPFRLDRGSRFLQLSSHAFDGSILETFATFMAGGCICIPSEHDQQNLLSATINDLRISHLLIPPTRARLLQPRDLPSVQTVILGGEAVNRKDIRTWKDSCHLVIAYGPAECSIVSTVQECPEEEDEMSIGNAVSGACWIVDPTDHNILMPIGSIGELVVEGHNVGLGYLHDPIKTRTSFVEYPKWLQQLRNGTRTRLYKTGDLVQYYSKDRMRYIGRKDEQRKLNGMRIELAEVERSLYEEILNSTIVRTVVVELIEPSVEDGRLIMAAFMELDPNSTDSRLLNGNVPHLLRPSEEFRSLCSYARSRLMGRLPRHLVPAVFLPLNSMPRTESQKVSRGKLKDLCSLLSESEWSLYTRLTTREVCRPSTEKEILLHKLITKVLRTEDVEMSDIFTQLGGDSIAAMRLSALAREHCQLLTVAEILSHIQLFKLAAKMQDIWNEQYKVPHFGLLENSEHDNLLAEASQACSIPQEDIEDVYSCTSFQEQIFEYSVAKPGSYVGFFEYQLSETADISRWKAAWRAVYDANPILRTRIFTSGGRTFQVVLRSDFHWTTIDAANVLEIPRVSCGKPLSYLRVVESPNNVTTLVFVVHHALYDGWTLPVISHQVESALLGHKLPVRQFSPFVKYIQDLDVSAAEEYWRANLEGFGRKHFPVLPCDDYIPDPAAEMDRTIPVKSFPIAKASAVKLAWAVVIAHHSQSKDVVFLNCSWGRDAQVHDITKIVGPTLCEYPFRFSITLSSTLHDAMQHVGKQSQQVLPFQNVGLRSISRFSDDAAAACRSSNSLVIHPPAGTSVSNKWLEYKGPRKPEGQAIEALGVILECSLSELSIGAHLEYDERLIPHEQAKQILADLEHVLKSIEQCATRGSNLVVDLLTK</sequence>
<evidence type="ECO:0000256" key="1">
    <source>
        <dbReference type="ARBA" id="ARBA00022450"/>
    </source>
</evidence>
<dbReference type="SUPFAM" id="SSF47336">
    <property type="entry name" value="ACP-like"/>
    <property type="match status" value="2"/>
</dbReference>
<dbReference type="GO" id="GO:0043041">
    <property type="term" value="P:amino acid activation for nonribosomal peptide biosynthetic process"/>
    <property type="evidence" value="ECO:0007669"/>
    <property type="project" value="TreeGrafter"/>
</dbReference>